<evidence type="ECO:0000313" key="2">
    <source>
        <dbReference type="Proteomes" id="UP000395019"/>
    </source>
</evidence>
<name>A0A5Q2UCF2_9CAUD</name>
<proteinExistence type="predicted"/>
<accession>A0A5Q2UCF2</accession>
<keyword evidence="2" id="KW-1185">Reference proteome</keyword>
<organism evidence="1 2">
    <name type="scientific">Bacteriophage Titan-X</name>
    <dbReference type="NCBI Taxonomy" id="2662140"/>
    <lineage>
        <taxon>Viruses</taxon>
        <taxon>Duplodnaviria</taxon>
        <taxon>Heunggongvirae</taxon>
        <taxon>Uroviricota</taxon>
        <taxon>Caudoviricetes</taxon>
        <taxon>Autographivirales</taxon>
        <taxon>Autonotataviridae</taxon>
        <taxon>Gujervirinae</taxon>
        <taxon>Pradovirus</taxon>
        <taxon>Pradovirus titanX</taxon>
    </lineage>
</organism>
<sequence length="93" mass="11245">MRKLGRYLLVWLYWIIGRGPWLVVGQYHDDEGRLCRFRTGTTDGNGYYTHQFDDLDEANDYCETRNSQAMTDPLGTTYYVWHQLEFNYDIRRH</sequence>
<protein>
    <submittedName>
        <fullName evidence="1">Uncharacterized protein</fullName>
    </submittedName>
</protein>
<reference evidence="1 2" key="1">
    <citation type="submission" date="2019-09" db="EMBL/GenBank/DDBJ databases">
        <title>Phages that infect the bacterial plant pathogen.</title>
        <authorList>
            <person name="Lightbourn L."/>
            <person name="Amarillas L."/>
            <person name="Estrada M."/>
            <person name="Leon R."/>
            <person name="Leon J."/>
        </authorList>
    </citation>
    <scope>NUCLEOTIDE SEQUENCE [LARGE SCALE GENOMIC DNA]</scope>
</reference>
<dbReference type="Proteomes" id="UP000395019">
    <property type="component" value="Segment"/>
</dbReference>
<evidence type="ECO:0000313" key="1">
    <source>
        <dbReference type="EMBL" id="QGH45039.1"/>
    </source>
</evidence>
<dbReference type="EMBL" id="MN478375">
    <property type="protein sequence ID" value="QGH45039.1"/>
    <property type="molecule type" value="Genomic_DNA"/>
</dbReference>